<dbReference type="KEGG" id="sphj:BSL82_10165"/>
<dbReference type="EMBL" id="CP018221">
    <property type="protein sequence ID" value="API59637.1"/>
    <property type="molecule type" value="Genomic_DNA"/>
</dbReference>
<protein>
    <submittedName>
        <fullName evidence="1">Uncharacterized protein</fullName>
    </submittedName>
</protein>
<dbReference type="RefSeq" id="WP_072597351.1">
    <property type="nucleotide sequence ID" value="NZ_CP018221.1"/>
</dbReference>
<keyword evidence="2" id="KW-1185">Reference proteome</keyword>
<name>A0A1L3ZVJ2_9SPHN</name>
<proteinExistence type="predicted"/>
<dbReference type="Proteomes" id="UP000182063">
    <property type="component" value="Chromosome"/>
</dbReference>
<reference evidence="2" key="1">
    <citation type="submission" date="2016-11" db="EMBL/GenBank/DDBJ databases">
        <title>Complete Genome Sequence of alachlor-degrading Sphingomonas sp. strain JJ-A5.</title>
        <authorList>
            <person name="Lee H."/>
            <person name="Ka J.-O."/>
        </authorList>
    </citation>
    <scope>NUCLEOTIDE SEQUENCE [LARGE SCALE GENOMIC DNA]</scope>
    <source>
        <strain evidence="2">JJ-A5</strain>
    </source>
</reference>
<evidence type="ECO:0000313" key="2">
    <source>
        <dbReference type="Proteomes" id="UP000182063"/>
    </source>
</evidence>
<organism evidence="1 2">
    <name type="scientific">Tardibacter chloracetimidivorans</name>
    <dbReference type="NCBI Taxonomy" id="1921510"/>
    <lineage>
        <taxon>Bacteria</taxon>
        <taxon>Pseudomonadati</taxon>
        <taxon>Pseudomonadota</taxon>
        <taxon>Alphaproteobacteria</taxon>
        <taxon>Sphingomonadales</taxon>
        <taxon>Sphingomonadaceae</taxon>
        <taxon>Tardibacter</taxon>
    </lineage>
</organism>
<gene>
    <name evidence="1" type="ORF">BSL82_10165</name>
</gene>
<accession>A0A1L3ZVJ2</accession>
<dbReference type="STRING" id="1921510.BSL82_10165"/>
<dbReference type="OrthoDB" id="7278537at2"/>
<sequence>MASEIDIANLALAHLGDDASVASIDPPEGSPQAGHCARFYPIARDSLLELHTWSFATTTAPLAPLSVTVDGYGFAYALPNKCLRPLKVYEPGGRFTEPSAEFEIEIDTNGASILLTDVPDAILRHVLRISDPGRFSPLFVETLSWLLASMVAGPLVKGESGVNAAKTCWQTFLARLADATESDANKAVARLDPKAPWVVGR</sequence>
<dbReference type="AlphaFoldDB" id="A0A1L3ZVJ2"/>
<evidence type="ECO:0000313" key="1">
    <source>
        <dbReference type="EMBL" id="API59637.1"/>
    </source>
</evidence>